<evidence type="ECO:0000313" key="1">
    <source>
        <dbReference type="EMBL" id="GGF01488.1"/>
    </source>
</evidence>
<dbReference type="AlphaFoldDB" id="A0A8J3E0F7"/>
<comment type="caution">
    <text evidence="1">The sequence shown here is derived from an EMBL/GenBank/DDBJ whole genome shotgun (WGS) entry which is preliminary data.</text>
</comment>
<sequence length="168" mass="18304">MRPIVRFGILSAVALILEASAKPPVPIAVFDVLLINTSPAATTAEERDRARRLGDQLRDALSRSGRYRVVDTTAVQATLDQGPDPLHCNGCELPLARQAGARQAAVMWVQKVSNLILNINLAIEDARTGARVRSGSVDIRGNTDESWTRGLRFLLDDQIMVDPKGGRH</sequence>
<dbReference type="EMBL" id="BMJQ01000001">
    <property type="protein sequence ID" value="GGF01488.1"/>
    <property type="molecule type" value="Genomic_DNA"/>
</dbReference>
<organism evidence="1 2">
    <name type="scientific">Aliidongia dinghuensis</name>
    <dbReference type="NCBI Taxonomy" id="1867774"/>
    <lineage>
        <taxon>Bacteria</taxon>
        <taxon>Pseudomonadati</taxon>
        <taxon>Pseudomonadota</taxon>
        <taxon>Alphaproteobacteria</taxon>
        <taxon>Rhodospirillales</taxon>
        <taxon>Dongiaceae</taxon>
        <taxon>Aliidongia</taxon>
    </lineage>
</organism>
<evidence type="ECO:0008006" key="3">
    <source>
        <dbReference type="Google" id="ProtNLM"/>
    </source>
</evidence>
<evidence type="ECO:0000313" key="2">
    <source>
        <dbReference type="Proteomes" id="UP000646365"/>
    </source>
</evidence>
<reference evidence="1" key="1">
    <citation type="journal article" date="2014" name="Int. J. Syst. Evol. Microbiol.">
        <title>Complete genome sequence of Corynebacterium casei LMG S-19264T (=DSM 44701T), isolated from a smear-ripened cheese.</title>
        <authorList>
            <consortium name="US DOE Joint Genome Institute (JGI-PGF)"/>
            <person name="Walter F."/>
            <person name="Albersmeier A."/>
            <person name="Kalinowski J."/>
            <person name="Ruckert C."/>
        </authorList>
    </citation>
    <scope>NUCLEOTIDE SEQUENCE</scope>
    <source>
        <strain evidence="1">CGMCC 1.15725</strain>
    </source>
</reference>
<proteinExistence type="predicted"/>
<protein>
    <recommendedName>
        <fullName evidence="3">DUF2380 domain-containing protein</fullName>
    </recommendedName>
</protein>
<gene>
    <name evidence="1" type="ORF">GCM10011611_03750</name>
</gene>
<dbReference type="RefSeq" id="WP_189041855.1">
    <property type="nucleotide sequence ID" value="NZ_BMJQ01000001.1"/>
</dbReference>
<dbReference type="Proteomes" id="UP000646365">
    <property type="component" value="Unassembled WGS sequence"/>
</dbReference>
<dbReference type="InterPro" id="IPR021698">
    <property type="entry name" value="DUF3280"/>
</dbReference>
<name>A0A8J3E0F7_9PROT</name>
<reference evidence="1" key="2">
    <citation type="submission" date="2020-09" db="EMBL/GenBank/DDBJ databases">
        <authorList>
            <person name="Sun Q."/>
            <person name="Zhou Y."/>
        </authorList>
    </citation>
    <scope>NUCLEOTIDE SEQUENCE</scope>
    <source>
        <strain evidence="1">CGMCC 1.15725</strain>
    </source>
</reference>
<accession>A0A8J3E0F7</accession>
<keyword evidence="2" id="KW-1185">Reference proteome</keyword>
<dbReference type="Pfam" id="PF11684">
    <property type="entry name" value="DUF3280"/>
    <property type="match status" value="1"/>
</dbReference>